<dbReference type="Pfam" id="PF12833">
    <property type="entry name" value="HTH_18"/>
    <property type="match status" value="1"/>
</dbReference>
<evidence type="ECO:0000256" key="4">
    <source>
        <dbReference type="ARBA" id="ARBA00023163"/>
    </source>
</evidence>
<dbReference type="InterPro" id="IPR037923">
    <property type="entry name" value="HTH-like"/>
</dbReference>
<accession>A0ABR9PPL4</accession>
<dbReference type="Gene3D" id="1.10.10.60">
    <property type="entry name" value="Homeodomain-like"/>
    <property type="match status" value="1"/>
</dbReference>
<protein>
    <submittedName>
        <fullName evidence="7">AraC family transcriptional regulator</fullName>
    </submittedName>
</protein>
<evidence type="ECO:0000256" key="2">
    <source>
        <dbReference type="ARBA" id="ARBA00023125"/>
    </source>
</evidence>
<organism evidence="7 8">
    <name type="scientific">Corallococcus soli</name>
    <dbReference type="NCBI Taxonomy" id="2710757"/>
    <lineage>
        <taxon>Bacteria</taxon>
        <taxon>Pseudomonadati</taxon>
        <taxon>Myxococcota</taxon>
        <taxon>Myxococcia</taxon>
        <taxon>Myxococcales</taxon>
        <taxon>Cystobacterineae</taxon>
        <taxon>Myxococcaceae</taxon>
        <taxon>Corallococcus</taxon>
    </lineage>
</organism>
<feature type="region of interest" description="Disordered" evidence="5">
    <location>
        <begin position="1"/>
        <end position="29"/>
    </location>
</feature>
<sequence>MDAEHLPHEGPGPLFVGNGRVQGSRSRPASHAHATLAFYTEGQATIEQRTHLTLTPGDVLLIPAGEKHRMVESSGAELLGLGFHPAAFALTEVGPLLEPFERVRQGASAVVPIPSGRQEHLLRLMSEIGEETRAPASPLREQVVRSLFSLVLVEVARSGAWTPAESRTSWVGEALTFIERHCLEPISLREVAAAVGRSPAHVTTALKQATGHSAVEWIISGRLAEARRRLLSSDERIDIIAERVGYADPTHFIRLFRRAEGLTPAAWRKQHHATGVTDDKVSVLAPRRHDARCASAPDTRASLILL</sequence>
<name>A0ABR9PPL4_9BACT</name>
<dbReference type="PROSITE" id="PS00041">
    <property type="entry name" value="HTH_ARAC_FAMILY_1"/>
    <property type="match status" value="1"/>
</dbReference>
<dbReference type="PROSITE" id="PS01124">
    <property type="entry name" value="HTH_ARAC_FAMILY_2"/>
    <property type="match status" value="1"/>
</dbReference>
<proteinExistence type="predicted"/>
<dbReference type="PANTHER" id="PTHR46796">
    <property type="entry name" value="HTH-TYPE TRANSCRIPTIONAL ACTIVATOR RHAS-RELATED"/>
    <property type="match status" value="1"/>
</dbReference>
<dbReference type="SMART" id="SM00342">
    <property type="entry name" value="HTH_ARAC"/>
    <property type="match status" value="1"/>
</dbReference>
<comment type="caution">
    <text evidence="7">The sequence shown here is derived from an EMBL/GenBank/DDBJ whole genome shotgun (WGS) entry which is preliminary data.</text>
</comment>
<dbReference type="InterPro" id="IPR018062">
    <property type="entry name" value="HTH_AraC-typ_CS"/>
</dbReference>
<keyword evidence="1" id="KW-0805">Transcription regulation</keyword>
<evidence type="ECO:0000256" key="5">
    <source>
        <dbReference type="SAM" id="MobiDB-lite"/>
    </source>
</evidence>
<dbReference type="InterPro" id="IPR050204">
    <property type="entry name" value="AraC_XylS_family_regulators"/>
</dbReference>
<evidence type="ECO:0000256" key="1">
    <source>
        <dbReference type="ARBA" id="ARBA00023015"/>
    </source>
</evidence>
<dbReference type="InterPro" id="IPR018060">
    <property type="entry name" value="HTH_AraC"/>
</dbReference>
<dbReference type="PANTHER" id="PTHR46796:SF6">
    <property type="entry name" value="ARAC SUBFAMILY"/>
    <property type="match status" value="1"/>
</dbReference>
<gene>
    <name evidence="7" type="ORF">G4177_17020</name>
</gene>
<reference evidence="7 8" key="1">
    <citation type="submission" date="2020-02" db="EMBL/GenBank/DDBJ databases">
        <authorList>
            <person name="Babadi Z.K."/>
            <person name="Risdian C."/>
            <person name="Ebrahimipour G.H."/>
            <person name="Wink J."/>
        </authorList>
    </citation>
    <scope>NUCLEOTIDE SEQUENCE [LARGE SCALE GENOMIC DNA]</scope>
    <source>
        <strain evidence="7 8">ZKHCc1 1396</strain>
    </source>
</reference>
<dbReference type="EMBL" id="JAAIYO010000004">
    <property type="protein sequence ID" value="MBE4749868.1"/>
    <property type="molecule type" value="Genomic_DNA"/>
</dbReference>
<dbReference type="RefSeq" id="WP_193349329.1">
    <property type="nucleotide sequence ID" value="NZ_CBCSIP010000008.1"/>
</dbReference>
<keyword evidence="2" id="KW-0238">DNA-binding</keyword>
<keyword evidence="3" id="KW-0010">Activator</keyword>
<dbReference type="Gene3D" id="2.60.120.10">
    <property type="entry name" value="Jelly Rolls"/>
    <property type="match status" value="1"/>
</dbReference>
<evidence type="ECO:0000313" key="8">
    <source>
        <dbReference type="Proteomes" id="UP001516472"/>
    </source>
</evidence>
<dbReference type="Pfam" id="PF02311">
    <property type="entry name" value="AraC_binding"/>
    <property type="match status" value="1"/>
</dbReference>
<dbReference type="InterPro" id="IPR003313">
    <property type="entry name" value="AraC-bd"/>
</dbReference>
<keyword evidence="4" id="KW-0804">Transcription</keyword>
<dbReference type="Proteomes" id="UP001516472">
    <property type="component" value="Unassembled WGS sequence"/>
</dbReference>
<dbReference type="SUPFAM" id="SSF51215">
    <property type="entry name" value="Regulatory protein AraC"/>
    <property type="match status" value="1"/>
</dbReference>
<dbReference type="InterPro" id="IPR014710">
    <property type="entry name" value="RmlC-like_jellyroll"/>
</dbReference>
<dbReference type="InterPro" id="IPR009057">
    <property type="entry name" value="Homeodomain-like_sf"/>
</dbReference>
<evidence type="ECO:0000313" key="7">
    <source>
        <dbReference type="EMBL" id="MBE4749868.1"/>
    </source>
</evidence>
<feature type="domain" description="HTH araC/xylS-type" evidence="6">
    <location>
        <begin position="172"/>
        <end position="270"/>
    </location>
</feature>
<keyword evidence="8" id="KW-1185">Reference proteome</keyword>
<evidence type="ECO:0000259" key="6">
    <source>
        <dbReference type="PROSITE" id="PS01124"/>
    </source>
</evidence>
<dbReference type="SUPFAM" id="SSF46689">
    <property type="entry name" value="Homeodomain-like"/>
    <property type="match status" value="2"/>
</dbReference>
<evidence type="ECO:0000256" key="3">
    <source>
        <dbReference type="ARBA" id="ARBA00023159"/>
    </source>
</evidence>